<protein>
    <submittedName>
        <fullName evidence="1">Uncharacterized protein</fullName>
    </submittedName>
</protein>
<accession>A0ACC0U3Z0</accession>
<sequence>MLTLEHDVSVEFKSLNVWLEGTEHNGQYEIVTWHPHTLPASRRCAITFRTADHKMRPLPSVHYLRLHAACARVAHKSGAATYIDELAKDIARLTVLAEDGSSASVLAAALARVVAI</sequence>
<evidence type="ECO:0000313" key="1">
    <source>
        <dbReference type="EMBL" id="KAI9458094.1"/>
    </source>
</evidence>
<proteinExistence type="predicted"/>
<reference evidence="1" key="1">
    <citation type="submission" date="2021-03" db="EMBL/GenBank/DDBJ databases">
        <title>Evolutionary priming and transition to the ectomycorrhizal habit in an iconic lineage of mushroom-forming fungi: is preadaptation a requirement?</title>
        <authorList>
            <consortium name="DOE Joint Genome Institute"/>
            <person name="Looney B.P."/>
            <person name="Miyauchi S."/>
            <person name="Morin E."/>
            <person name="Drula E."/>
            <person name="Courty P.E."/>
            <person name="Chicoki N."/>
            <person name="Fauchery L."/>
            <person name="Kohler A."/>
            <person name="Kuo A."/>
            <person name="LaButti K."/>
            <person name="Pangilinan J."/>
            <person name="Lipzen A."/>
            <person name="Riley R."/>
            <person name="Andreopoulos W."/>
            <person name="He G."/>
            <person name="Johnson J."/>
            <person name="Barry K.W."/>
            <person name="Grigoriev I.V."/>
            <person name="Nagy L."/>
            <person name="Hibbett D."/>
            <person name="Henrissat B."/>
            <person name="Matheny P.B."/>
            <person name="Labbe J."/>
            <person name="Martin A.F."/>
        </authorList>
    </citation>
    <scope>NUCLEOTIDE SEQUENCE</scope>
    <source>
        <strain evidence="1">BPL698</strain>
    </source>
</reference>
<name>A0ACC0U3Z0_9AGAM</name>
<evidence type="ECO:0000313" key="2">
    <source>
        <dbReference type="Proteomes" id="UP001207468"/>
    </source>
</evidence>
<dbReference type="Proteomes" id="UP001207468">
    <property type="component" value="Unassembled WGS sequence"/>
</dbReference>
<keyword evidence="2" id="KW-1185">Reference proteome</keyword>
<gene>
    <name evidence="1" type="ORF">F5148DRAFT_335338</name>
</gene>
<dbReference type="EMBL" id="JAGFNK010000214">
    <property type="protein sequence ID" value="KAI9458094.1"/>
    <property type="molecule type" value="Genomic_DNA"/>
</dbReference>
<organism evidence="1 2">
    <name type="scientific">Russula earlei</name>
    <dbReference type="NCBI Taxonomy" id="71964"/>
    <lineage>
        <taxon>Eukaryota</taxon>
        <taxon>Fungi</taxon>
        <taxon>Dikarya</taxon>
        <taxon>Basidiomycota</taxon>
        <taxon>Agaricomycotina</taxon>
        <taxon>Agaricomycetes</taxon>
        <taxon>Russulales</taxon>
        <taxon>Russulaceae</taxon>
        <taxon>Russula</taxon>
    </lineage>
</organism>
<comment type="caution">
    <text evidence="1">The sequence shown here is derived from an EMBL/GenBank/DDBJ whole genome shotgun (WGS) entry which is preliminary data.</text>
</comment>